<feature type="compositionally biased region" description="Acidic residues" evidence="2">
    <location>
        <begin position="101"/>
        <end position="110"/>
    </location>
</feature>
<feature type="compositionally biased region" description="Gly residues" evidence="2">
    <location>
        <begin position="71"/>
        <end position="80"/>
    </location>
</feature>
<keyword evidence="1" id="KW-0175">Coiled coil</keyword>
<dbReference type="EMBL" id="JAAALK010000283">
    <property type="protein sequence ID" value="KAG8075317.1"/>
    <property type="molecule type" value="Genomic_DNA"/>
</dbReference>
<feature type="compositionally biased region" description="Polar residues" evidence="2">
    <location>
        <begin position="229"/>
        <end position="261"/>
    </location>
</feature>
<organism evidence="3 4">
    <name type="scientific">Zizania palustris</name>
    <name type="common">Northern wild rice</name>
    <dbReference type="NCBI Taxonomy" id="103762"/>
    <lineage>
        <taxon>Eukaryota</taxon>
        <taxon>Viridiplantae</taxon>
        <taxon>Streptophyta</taxon>
        <taxon>Embryophyta</taxon>
        <taxon>Tracheophyta</taxon>
        <taxon>Spermatophyta</taxon>
        <taxon>Magnoliopsida</taxon>
        <taxon>Liliopsida</taxon>
        <taxon>Poales</taxon>
        <taxon>Poaceae</taxon>
        <taxon>BOP clade</taxon>
        <taxon>Oryzoideae</taxon>
        <taxon>Oryzeae</taxon>
        <taxon>Zizaniinae</taxon>
        <taxon>Zizania</taxon>
    </lineage>
</organism>
<dbReference type="PANTHER" id="PTHR34466:SF1">
    <property type="entry name" value="OS06G0609800 PROTEIN"/>
    <property type="match status" value="1"/>
</dbReference>
<feature type="region of interest" description="Disordered" evidence="2">
    <location>
        <begin position="525"/>
        <end position="566"/>
    </location>
</feature>
<dbReference type="OrthoDB" id="1911931at2759"/>
<dbReference type="AlphaFoldDB" id="A0A8J5VKW2"/>
<sequence>MAAAASALRSVGRRDTFAAAEDAGSITRGRAAAVGGSGGVRRSRSLSRFPPPSPSPEDAATPSGKFVNKVRGGGGRGEGGLPEISLDDIADEFFRARAESEGDEDDEEVEKEALGRLRFPTPAEKGSGRRSSTARYARETESSRLRGRSVSRPPAERRGGATTMANSGAAPLMRQRYASVDRHASMNGGPTAARRPRYASVDRRASMDRQRWCDSDNDIDISHQYGSRGINTKSSTGKGLRNSFNKPAKVNQSLRRSTSQKDFLHSRDSSSSHSSLTDDEYRDTHSFNNRRNQMGIQDCPVGNEDENILYDVMRKEVRQAVEEIRTQLEKVVIKPEPSEKVTSADAQPTQVISELRRSYTSKLEESEKRKQELLAQLAAEEQRGHELTKIVRELLPNAKKNVNSERQPRYRRVSLLDCTVDSSFCYRESANSNLHAYIFQRSNDRVNMSRRLTEEAEQYFEDFLSNVEDTDFSSFDGERSDTSSSRRDVVLNSKIETPTALPKVASPVESDGVVLPWLQWETSNDLQTSPSKTKTQGASAGCSTSSQTMSSRGSWSPGDHDSAVGSRDRLLTSFDDAGTRRSSCPGNNTQTSSFHIDDYMHLRRSHDLLLERWRQKQRIEDGGLILCGRSTTM</sequence>
<comment type="caution">
    <text evidence="3">The sequence shown here is derived from an EMBL/GenBank/DDBJ whole genome shotgun (WGS) entry which is preliminary data.</text>
</comment>
<dbReference type="Proteomes" id="UP000729402">
    <property type="component" value="Unassembled WGS sequence"/>
</dbReference>
<gene>
    <name evidence="3" type="ORF">GUJ93_ZPchr0006g44543</name>
</gene>
<evidence type="ECO:0000256" key="1">
    <source>
        <dbReference type="SAM" id="Coils"/>
    </source>
</evidence>
<feature type="region of interest" description="Disordered" evidence="2">
    <location>
        <begin position="1"/>
        <end position="299"/>
    </location>
</feature>
<feature type="coiled-coil region" evidence="1">
    <location>
        <begin position="314"/>
        <end position="383"/>
    </location>
</feature>
<proteinExistence type="predicted"/>
<protein>
    <submittedName>
        <fullName evidence="3">Uncharacterized protein</fullName>
    </submittedName>
</protein>
<dbReference type="PANTHER" id="PTHR34466">
    <property type="entry name" value="OS11G0129800 PROTEIN"/>
    <property type="match status" value="1"/>
</dbReference>
<accession>A0A8J5VKW2</accession>
<feature type="compositionally biased region" description="Polar residues" evidence="2">
    <location>
        <begin position="286"/>
        <end position="295"/>
    </location>
</feature>
<name>A0A8J5VKW2_ZIZPA</name>
<evidence type="ECO:0000313" key="3">
    <source>
        <dbReference type="EMBL" id="KAG8075317.1"/>
    </source>
</evidence>
<evidence type="ECO:0000313" key="4">
    <source>
        <dbReference type="Proteomes" id="UP000729402"/>
    </source>
</evidence>
<feature type="compositionally biased region" description="Low complexity" evidence="2">
    <location>
        <begin position="539"/>
        <end position="556"/>
    </location>
</feature>
<reference evidence="3" key="2">
    <citation type="submission" date="2021-02" db="EMBL/GenBank/DDBJ databases">
        <authorList>
            <person name="Kimball J.A."/>
            <person name="Haas M.W."/>
            <person name="Macchietto M."/>
            <person name="Kono T."/>
            <person name="Duquette J."/>
            <person name="Shao M."/>
        </authorList>
    </citation>
    <scope>NUCLEOTIDE SEQUENCE</scope>
    <source>
        <tissue evidence="3">Fresh leaf tissue</tissue>
    </source>
</reference>
<feature type="compositionally biased region" description="Polar residues" evidence="2">
    <location>
        <begin position="525"/>
        <end position="538"/>
    </location>
</feature>
<feature type="compositionally biased region" description="Basic and acidic residues" evidence="2">
    <location>
        <begin position="200"/>
        <end position="214"/>
    </location>
</feature>
<evidence type="ECO:0000256" key="2">
    <source>
        <dbReference type="SAM" id="MobiDB-lite"/>
    </source>
</evidence>
<reference evidence="3" key="1">
    <citation type="journal article" date="2021" name="bioRxiv">
        <title>Whole Genome Assembly and Annotation of Northern Wild Rice, Zizania palustris L., Supports a Whole Genome Duplication in the Zizania Genus.</title>
        <authorList>
            <person name="Haas M."/>
            <person name="Kono T."/>
            <person name="Macchietto M."/>
            <person name="Millas R."/>
            <person name="McGilp L."/>
            <person name="Shao M."/>
            <person name="Duquette J."/>
            <person name="Hirsch C.N."/>
            <person name="Kimball J."/>
        </authorList>
    </citation>
    <scope>NUCLEOTIDE SEQUENCE</scope>
    <source>
        <tissue evidence="3">Fresh leaf tissue</tissue>
    </source>
</reference>
<keyword evidence="4" id="KW-1185">Reference proteome</keyword>